<accession>A0A317ZAF6</accession>
<dbReference type="AlphaFoldDB" id="A0A317ZAF6"/>
<feature type="non-terminal residue" evidence="1">
    <location>
        <position position="1"/>
    </location>
</feature>
<organism evidence="1 2">
    <name type="scientific">Staphylococcus pseudintermedius</name>
    <dbReference type="NCBI Taxonomy" id="283734"/>
    <lineage>
        <taxon>Bacteria</taxon>
        <taxon>Bacillati</taxon>
        <taxon>Bacillota</taxon>
        <taxon>Bacilli</taxon>
        <taxon>Bacillales</taxon>
        <taxon>Staphylococcaceae</taxon>
        <taxon>Staphylococcus</taxon>
        <taxon>Staphylococcus intermedius group</taxon>
    </lineage>
</organism>
<name>A0A317ZAF6_STAPS</name>
<dbReference type="GO" id="GO:0016740">
    <property type="term" value="F:transferase activity"/>
    <property type="evidence" value="ECO:0007669"/>
    <property type="project" value="UniProtKB-KW"/>
</dbReference>
<sequence>VQIGAGSVVSKDIPDYTVAYGNPIQLHSKH</sequence>
<dbReference type="Proteomes" id="UP000246351">
    <property type="component" value="Unassembled WGS sequence"/>
</dbReference>
<keyword evidence="1" id="KW-0808">Transferase</keyword>
<dbReference type="Gene3D" id="2.160.10.10">
    <property type="entry name" value="Hexapeptide repeat proteins"/>
    <property type="match status" value="1"/>
</dbReference>
<dbReference type="SUPFAM" id="SSF51161">
    <property type="entry name" value="Trimeric LpxA-like enzymes"/>
    <property type="match status" value="1"/>
</dbReference>
<evidence type="ECO:0000313" key="1">
    <source>
        <dbReference type="EMBL" id="PWZ99046.1"/>
    </source>
</evidence>
<dbReference type="InterPro" id="IPR011004">
    <property type="entry name" value="Trimer_LpxA-like_sf"/>
</dbReference>
<comment type="caution">
    <text evidence="1">The sequence shown here is derived from an EMBL/GenBank/DDBJ whole genome shotgun (WGS) entry which is preliminary data.</text>
</comment>
<protein>
    <submittedName>
        <fullName evidence="1">Acetyltransferase</fullName>
    </submittedName>
</protein>
<proteinExistence type="predicted"/>
<evidence type="ECO:0000313" key="2">
    <source>
        <dbReference type="Proteomes" id="UP000246351"/>
    </source>
</evidence>
<gene>
    <name evidence="1" type="ORF">DD924_04785</name>
</gene>
<reference evidence="1 2" key="1">
    <citation type="journal article" date="2018" name="Vet. Microbiol.">
        <title>Clonal diversity and geographic distribution of methicillin-resistant Staphylococcus pseudintermedius from Australian animals: Discovery of novel sequence types.</title>
        <authorList>
            <person name="Worthing K.A."/>
            <person name="Abraham S."/>
            <person name="Coombs G.W."/>
            <person name="Pang S."/>
            <person name="Saputra S."/>
            <person name="Jordan D."/>
            <person name="Trott D.J."/>
            <person name="Norris J.M."/>
        </authorList>
    </citation>
    <scope>NUCLEOTIDE SEQUENCE [LARGE SCALE GENOMIC DNA]</scope>
    <source>
        <strain evidence="1 2">ST71 3</strain>
    </source>
</reference>
<dbReference type="EMBL" id="QEIV01000386">
    <property type="protein sequence ID" value="PWZ99046.1"/>
    <property type="molecule type" value="Genomic_DNA"/>
</dbReference>